<dbReference type="PROSITE" id="PS50848">
    <property type="entry name" value="START"/>
    <property type="match status" value="1"/>
</dbReference>
<feature type="transmembrane region" description="Helical" evidence="2">
    <location>
        <begin position="1770"/>
        <end position="1787"/>
    </location>
</feature>
<dbReference type="InterPro" id="IPR002913">
    <property type="entry name" value="START_lipid-bd_dom"/>
</dbReference>
<evidence type="ECO:0000256" key="2">
    <source>
        <dbReference type="SAM" id="Phobius"/>
    </source>
</evidence>
<feature type="transmembrane region" description="Helical" evidence="2">
    <location>
        <begin position="1691"/>
        <end position="1713"/>
    </location>
</feature>
<dbReference type="OrthoDB" id="196482at2759"/>
<feature type="transmembrane region" description="Helical" evidence="2">
    <location>
        <begin position="1552"/>
        <end position="1574"/>
    </location>
</feature>
<proteinExistence type="predicted"/>
<evidence type="ECO:0000313" key="4">
    <source>
        <dbReference type="EMBL" id="GMI34502.1"/>
    </source>
</evidence>
<comment type="caution">
    <text evidence="4">The sequence shown here is derived from an EMBL/GenBank/DDBJ whole genome shotgun (WGS) entry which is preliminary data.</text>
</comment>
<feature type="compositionally biased region" description="Low complexity" evidence="1">
    <location>
        <begin position="257"/>
        <end position="277"/>
    </location>
</feature>
<organism evidence="4 5">
    <name type="scientific">Triparma columacea</name>
    <dbReference type="NCBI Taxonomy" id="722753"/>
    <lineage>
        <taxon>Eukaryota</taxon>
        <taxon>Sar</taxon>
        <taxon>Stramenopiles</taxon>
        <taxon>Ochrophyta</taxon>
        <taxon>Bolidophyceae</taxon>
        <taxon>Parmales</taxon>
        <taxon>Triparmaceae</taxon>
        <taxon>Triparma</taxon>
    </lineage>
</organism>
<dbReference type="Proteomes" id="UP001165065">
    <property type="component" value="Unassembled WGS sequence"/>
</dbReference>
<dbReference type="EMBL" id="BRYA01000044">
    <property type="protein sequence ID" value="GMI34502.1"/>
    <property type="molecule type" value="Genomic_DNA"/>
</dbReference>
<accession>A0A9W7G761</accession>
<feature type="transmembrane region" description="Helical" evidence="2">
    <location>
        <begin position="1833"/>
        <end position="1853"/>
    </location>
</feature>
<keyword evidence="2" id="KW-0812">Transmembrane</keyword>
<feature type="compositionally biased region" description="Basic and acidic residues" evidence="1">
    <location>
        <begin position="541"/>
        <end position="550"/>
    </location>
</feature>
<reference evidence="5" key="1">
    <citation type="journal article" date="2023" name="Commun. Biol.">
        <title>Genome analysis of Parmales, the sister group of diatoms, reveals the evolutionary specialization of diatoms from phago-mixotrophs to photoautotrophs.</title>
        <authorList>
            <person name="Ban H."/>
            <person name="Sato S."/>
            <person name="Yoshikawa S."/>
            <person name="Yamada K."/>
            <person name="Nakamura Y."/>
            <person name="Ichinomiya M."/>
            <person name="Sato N."/>
            <person name="Blanc-Mathieu R."/>
            <person name="Endo H."/>
            <person name="Kuwata A."/>
            <person name="Ogata H."/>
        </authorList>
    </citation>
    <scope>NUCLEOTIDE SEQUENCE [LARGE SCALE GENOMIC DNA]</scope>
</reference>
<keyword evidence="5" id="KW-1185">Reference proteome</keyword>
<keyword evidence="2" id="KW-1133">Transmembrane helix</keyword>
<protein>
    <recommendedName>
        <fullName evidence="3">START domain-containing protein</fullName>
    </recommendedName>
</protein>
<feature type="region of interest" description="Disordered" evidence="1">
    <location>
        <begin position="505"/>
        <end position="564"/>
    </location>
</feature>
<feature type="region of interest" description="Disordered" evidence="1">
    <location>
        <begin position="246"/>
        <end position="277"/>
    </location>
</feature>
<feature type="transmembrane region" description="Helical" evidence="2">
    <location>
        <begin position="1742"/>
        <end position="1764"/>
    </location>
</feature>
<gene>
    <name evidence="4" type="ORF">TrCOL_g1262</name>
</gene>
<feature type="compositionally biased region" description="Basic residues" evidence="1">
    <location>
        <begin position="518"/>
        <end position="528"/>
    </location>
</feature>
<dbReference type="Pfam" id="PF01852">
    <property type="entry name" value="START"/>
    <property type="match status" value="1"/>
</dbReference>
<feature type="transmembrane region" description="Helical" evidence="2">
    <location>
        <begin position="1659"/>
        <end position="1679"/>
    </location>
</feature>
<dbReference type="GO" id="GO:0008289">
    <property type="term" value="F:lipid binding"/>
    <property type="evidence" value="ECO:0007669"/>
    <property type="project" value="InterPro"/>
</dbReference>
<dbReference type="InterPro" id="IPR023393">
    <property type="entry name" value="START-like_dom_sf"/>
</dbReference>
<feature type="transmembrane region" description="Helical" evidence="2">
    <location>
        <begin position="1586"/>
        <end position="1606"/>
    </location>
</feature>
<name>A0A9W7G761_9STRA</name>
<keyword evidence="2" id="KW-0472">Membrane</keyword>
<evidence type="ECO:0000256" key="1">
    <source>
        <dbReference type="SAM" id="MobiDB-lite"/>
    </source>
</evidence>
<dbReference type="SUPFAM" id="SSF55961">
    <property type="entry name" value="Bet v1-like"/>
    <property type="match status" value="2"/>
</dbReference>
<feature type="domain" description="START" evidence="3">
    <location>
        <begin position="1262"/>
        <end position="1385"/>
    </location>
</feature>
<sequence>MVLSTSGDKDLVGGFQTANTTIKQESRLVLETSHETIPLAGDLLCPVVVQTAENGTGIIAEGNTLLHAAQKSAIDYIFNEMSDDNTTLKKMRLNKRENITKVLFQGKATSVSPATTIYFITRRIGDEAYRCIMEFQDRPPTEDGGDDDNKNEAGKVYRRITVTSLMSPRKEFLPDYNNALGAAPETINFIPINNIYGQIELCDGDLPGTSGCRMIFKASTNSSDVSVKDIQELSIDAHTTQAVRPMASNKILEESSVRATTTRNTSSRNTSSMRNSLRSSMKQISNIGQNGSSSSGGQRVSSSSRVASDTLRVLFRLLFQLFIRFDRSDEVDKLSREVTMEQVRATPIPSTCPEEKLAIEPLKALMESKTWTRDTGSANRTLDMFTARSNSGCWLKRSGRFDASCEEVFAHFYNMDSYTRQKRHLRKNPMLPYIVEPLRNSRGKELTFGVKVHGGGAPRLFENWVTWTKEEEAEGEAKKTIERIGPKMYIATNPLSVYNDFKKSNAKEDATSNPENTKRRRATTRKYNKFIAFQESPGTVRGEEEQKDSGGKSSGGEGSSSDGMVEGSFRSLIKIEPLAPRVCKVTYMLNVDLESNTSSSVAAKYGLYLLESLRSMKTFFERNSKEVDIEVAEELALKMTNEKHPVYRSIVQHTDEQTALIDRAYELQSKMSLEELWTTVLPYKLLKTKMKDTSAELRIMDRSKDNPTTCARVKGSVHCRADIAAAAFFDADSHFRKVMHLEAAGVDASSNVTMSTTKLFKKTSTCDQVVGSLISFPNPMWQRQTIHRQILGMGSDGEFFIAMESVGGGKDDGCEESADFGLTVIQKSKISNVKGLALIVFEPDPNFSDRCTFTWLMDYDLRFGKRSNLFSSDAEVVPLMIGDFFCLRNFFRRAKQTNLEDIDLYAEQLRKKVKAEHTRKEKKIITSVLKSFQRGLQSVGGFKEVAHGGDPKLQLETCTLESDKNIIGKATCIVDANIFQCAAWELHKNREETTRNNITKTTIRRQCIEDGPHSSIYYVVYRFGKFVHKRDALMHCAWRCEGKDSEDGENSLLICYADNEEFERTGMGANKKVELYDREDCIRAETWTLWKFESLNRGMQTKVTRVTQGNMKGFVPSRVMNHQVKKHMLFQSALRRLYDQSEVRNLNKRTLTKENMKNVNDDSYTEEEAVLVKSSIDMFKVFHNNRDKDHNLDARLPGLNCSGTIYRKKGGSGVMGHNEFTHYWSQLFGRVGNDDSKFQTVAWGESSAVVRADLTDLLAYIWNEDDILSNSYGMRDMEKRVVMNKSVCHQVLYERKSMPGALSPRDFVTSRIWKRISDDEYIVVSHPCMDEEANREVKKLHGVVRASMHSILKLKRMGNCRTKLDMLVNPDLGGRISIFFVNAVMRGYLCYVRQAMRYFLELRGLEEYDEEDGTCIARELVSAMEDVTVGGGGKKNVAEEMTMFKGLREAEALYPNFILLVTRVCKNQVRLFQDKILCRLCNLRPGSADRIGGALSFSLATCLMVEQGVDDWIDKYEAMREADRGLVWFRPMITGLAESIVQGVSWGLKVRVLVGGGIVTFGLFANLAAAYVYWGTEGGSGCGWGVLIFMVINGCAQAAASLRAAYLRTEGEISSGEIGAEVLGTVCCIKPLVEAWNLIGVVGLEGKKEMVEEIILNKVVYICLLFIPLSILHSYVLLSPLSALVTPSHPTLLPLCVIANCLALSYNSALVAYHVDAMPRNRKLDPRFTGFVPDNVGMRLECYLWIMVMGVTWCTARSMAAGAILNAGPWWSLPAAIGGDFFWYLVAKRARGDWNAVGKGGGWMGDLGGRMAEKLLCDYAQIQTLRHPKYMGGMMWGVNVGVGAGFVVGGWAVMKADVGEGGWRMGGSGSVGIYEFGGILVGLLVGWAVAFGVFYGRVISDVHRRYFFSGLTSAQFYASQFRMGDDETKAFSTFMIRDELWADIREAVAKWVKEGWDDWEESQPSWFEVCYDNIPTDMMPTSNLTIFKGRKKLKKNSIFGITHRKIMTTAKGVQEQKKSRKRENRDSLVNRVVRKTKRVTKMRSTVVAKGKRATAMNNANSKSVNRQIKPIIE</sequence>
<evidence type="ECO:0000259" key="3">
    <source>
        <dbReference type="PROSITE" id="PS50848"/>
    </source>
</evidence>
<dbReference type="Gene3D" id="3.30.530.20">
    <property type="match status" value="2"/>
</dbReference>
<evidence type="ECO:0000313" key="5">
    <source>
        <dbReference type="Proteomes" id="UP001165065"/>
    </source>
</evidence>
<feature type="transmembrane region" description="Helical" evidence="2">
    <location>
        <begin position="1873"/>
        <end position="1895"/>
    </location>
</feature>